<dbReference type="Proteomes" id="UP001224657">
    <property type="component" value="Segment"/>
</dbReference>
<dbReference type="EMBL" id="OQ716796">
    <property type="protein sequence ID" value="WGH15447.1"/>
    <property type="molecule type" value="Genomic_DNA"/>
</dbReference>
<proteinExistence type="predicted"/>
<reference evidence="1" key="1">
    <citation type="submission" date="2023-03" db="EMBL/GenBank/DDBJ databases">
        <authorList>
            <person name="Cao G."/>
            <person name="Liao Y."/>
        </authorList>
    </citation>
    <scope>NUCLEOTIDE SEQUENCE</scope>
    <source>
        <strain evidence="1">PSA6</strain>
    </source>
</reference>
<protein>
    <submittedName>
        <fullName evidence="1">Uncharacterized protein</fullName>
    </submittedName>
</protein>
<accession>A0AAF0GH12</accession>
<keyword evidence="2" id="KW-1185">Reference proteome</keyword>
<name>A0AAF0GH12_9CAUD</name>
<evidence type="ECO:0000313" key="1">
    <source>
        <dbReference type="EMBL" id="WGH15447.1"/>
    </source>
</evidence>
<sequence>MSRAIKWSIQWRGPNDTAATWKDCHNGHPTILGYTAAQDELLIQDFQRLKRAYPHNQYRIVQHVDFVEPVAAAIKPR</sequence>
<organism evidence="1 2">
    <name type="scientific">Pseudomonas phage PSA6</name>
    <dbReference type="NCBI Taxonomy" id="3038281"/>
    <lineage>
        <taxon>Viruses</taxon>
        <taxon>Duplodnaviria</taxon>
        <taxon>Heunggongvirae</taxon>
        <taxon>Uroviricota</taxon>
        <taxon>Caudoviricetes</taxon>
        <taxon>Autographivirales</taxon>
        <taxon>Autotranscriptaviridae</taxon>
        <taxon>Studiervirinae</taxon>
        <taxon>Phutvirus</taxon>
        <taxon>Phutvirus PSA6</taxon>
    </lineage>
</organism>
<evidence type="ECO:0000313" key="2">
    <source>
        <dbReference type="Proteomes" id="UP001224657"/>
    </source>
</evidence>